<protein>
    <submittedName>
        <fullName evidence="1">Uncharacterized protein</fullName>
    </submittedName>
</protein>
<sequence length="401" mass="42422">MSRIYWEAHDFTRTTTTNTTFTAVKVSLAFLPNASKNYVIFWSCLLDIVTSTVGAKARLQNTTAGTTTEATILTGWNSTTLNMQGGGMAIYTSPGSPVSQTFEIQYATTNAGTAAGISEASIFIMELSASDVFAQSLGQTISTSSTYATKVTLTFTPATAGDYFIIGHFTKTQGDDNSGGKAKLYDQVPNTYEISELGFWLAQDINSYMNVARAVNISAAQTWKIDFARSSGTANAVIADATILALRMDGFANKYWAEDRSAETSTSTTYVADAAAVTATPAAETHLLFATGYNSMSSSGISTTAGNKVQAAGADVGTRFSTLAGATGFWNNWTSIRMRVETASSTTWQIMYNRVTGAETASFNNNVIAVMQITSTSATVPTGENAAFTMGITPVVSPAGI</sequence>
<name>A0A6J5RA88_9CAUD</name>
<reference evidence="1" key="1">
    <citation type="submission" date="2020-05" db="EMBL/GenBank/DDBJ databases">
        <authorList>
            <person name="Chiriac C."/>
            <person name="Salcher M."/>
            <person name="Ghai R."/>
            <person name="Kavagutti S V."/>
        </authorList>
    </citation>
    <scope>NUCLEOTIDE SEQUENCE</scope>
</reference>
<accession>A0A6J5RA88</accession>
<evidence type="ECO:0000313" key="1">
    <source>
        <dbReference type="EMBL" id="CAB4192672.1"/>
    </source>
</evidence>
<proteinExistence type="predicted"/>
<organism evidence="1">
    <name type="scientific">uncultured Caudovirales phage</name>
    <dbReference type="NCBI Taxonomy" id="2100421"/>
    <lineage>
        <taxon>Viruses</taxon>
        <taxon>Duplodnaviria</taxon>
        <taxon>Heunggongvirae</taxon>
        <taxon>Uroviricota</taxon>
        <taxon>Caudoviricetes</taxon>
        <taxon>Peduoviridae</taxon>
        <taxon>Maltschvirus</taxon>
        <taxon>Maltschvirus maltsch</taxon>
    </lineage>
</organism>
<dbReference type="EMBL" id="LR797181">
    <property type="protein sequence ID" value="CAB4192672.1"/>
    <property type="molecule type" value="Genomic_DNA"/>
</dbReference>
<gene>
    <name evidence="1" type="ORF">UFOVP1244_60</name>
</gene>